<protein>
    <submittedName>
        <fullName evidence="1">Uncharacterized protein</fullName>
    </submittedName>
</protein>
<accession>A0A848HD84</accession>
<organism evidence="1 2">
    <name type="scientific">Ramlibacter agri</name>
    <dbReference type="NCBI Taxonomy" id="2728837"/>
    <lineage>
        <taxon>Bacteria</taxon>
        <taxon>Pseudomonadati</taxon>
        <taxon>Pseudomonadota</taxon>
        <taxon>Betaproteobacteria</taxon>
        <taxon>Burkholderiales</taxon>
        <taxon>Comamonadaceae</taxon>
        <taxon>Ramlibacter</taxon>
    </lineage>
</organism>
<evidence type="ECO:0000313" key="1">
    <source>
        <dbReference type="EMBL" id="NML48424.1"/>
    </source>
</evidence>
<name>A0A848HD84_9BURK</name>
<proteinExistence type="predicted"/>
<dbReference type="RefSeq" id="WP_169422764.1">
    <property type="nucleotide sequence ID" value="NZ_JABBFX010000005.1"/>
</dbReference>
<sequence length="124" mass="13102">MICTEDAERVAAAPNSTGIRHPFINGWSVVGHDRIVGAAHNRPGEPDGKTIITSPVVQIRFMGARKSPVAFTASGSAYWLGEPAASFGPDQAESFLWFKSRQRPAAAGGAAVDPALQTQVMKLA</sequence>
<comment type="caution">
    <text evidence="1">The sequence shown here is derived from an EMBL/GenBank/DDBJ whole genome shotgun (WGS) entry which is preliminary data.</text>
</comment>
<keyword evidence="2" id="KW-1185">Reference proteome</keyword>
<dbReference type="Proteomes" id="UP000541185">
    <property type="component" value="Unassembled WGS sequence"/>
</dbReference>
<dbReference type="AlphaFoldDB" id="A0A848HD84"/>
<dbReference type="EMBL" id="JABBFX010000005">
    <property type="protein sequence ID" value="NML48424.1"/>
    <property type="molecule type" value="Genomic_DNA"/>
</dbReference>
<reference evidence="1 2" key="1">
    <citation type="submission" date="2020-04" db="EMBL/GenBank/DDBJ databases">
        <title>Ramlibacter sp. G-1-2-2 isolated from soil.</title>
        <authorList>
            <person name="Dahal R.H."/>
        </authorList>
    </citation>
    <scope>NUCLEOTIDE SEQUENCE [LARGE SCALE GENOMIC DNA]</scope>
    <source>
        <strain evidence="1 2">G-1-2-2</strain>
    </source>
</reference>
<evidence type="ECO:0000313" key="2">
    <source>
        <dbReference type="Proteomes" id="UP000541185"/>
    </source>
</evidence>
<gene>
    <name evidence="1" type="ORF">HHL11_32055</name>
</gene>